<comment type="similarity">
    <text evidence="9">Belongs to the DEAD box helicase family. eIF4A subfamily.</text>
</comment>
<evidence type="ECO:0000256" key="13">
    <source>
        <dbReference type="SAM" id="MobiDB-lite"/>
    </source>
</evidence>
<dbReference type="Proteomes" id="UP001374579">
    <property type="component" value="Unassembled WGS sequence"/>
</dbReference>
<keyword evidence="5 12" id="KW-0347">Helicase</keyword>
<evidence type="ECO:0000256" key="12">
    <source>
        <dbReference type="RuleBase" id="RU000492"/>
    </source>
</evidence>
<accession>A0AAN9AP84</accession>
<dbReference type="SUPFAM" id="SSF52540">
    <property type="entry name" value="P-loop containing nucleoside triphosphate hydrolases"/>
    <property type="match status" value="2"/>
</dbReference>
<gene>
    <name evidence="17" type="ORF">V1264_010202</name>
</gene>
<dbReference type="InterPro" id="IPR014001">
    <property type="entry name" value="Helicase_ATP-bd"/>
</dbReference>
<evidence type="ECO:0000259" key="14">
    <source>
        <dbReference type="PROSITE" id="PS51192"/>
    </source>
</evidence>
<comment type="caution">
    <text evidence="17">The sequence shown here is derived from an EMBL/GenBank/DDBJ whole genome shotgun (WGS) entry which is preliminary data.</text>
</comment>
<dbReference type="PROSITE" id="PS00039">
    <property type="entry name" value="DEAD_ATP_HELICASE"/>
    <property type="match status" value="1"/>
</dbReference>
<dbReference type="GO" id="GO:0005524">
    <property type="term" value="F:ATP binding"/>
    <property type="evidence" value="ECO:0007669"/>
    <property type="project" value="UniProtKB-KW"/>
</dbReference>
<dbReference type="FunFam" id="3.40.50.300:FF:000089">
    <property type="entry name" value="Eukaryotic initiation factor 4A-II"/>
    <property type="match status" value="1"/>
</dbReference>
<proteinExistence type="inferred from homology"/>
<keyword evidence="7" id="KW-0694">RNA-binding</keyword>
<feature type="compositionally biased region" description="Basic and acidic residues" evidence="13">
    <location>
        <begin position="7"/>
        <end position="67"/>
    </location>
</feature>
<dbReference type="PROSITE" id="PS51192">
    <property type="entry name" value="HELICASE_ATP_BIND_1"/>
    <property type="match status" value="1"/>
</dbReference>
<dbReference type="InterPro" id="IPR027417">
    <property type="entry name" value="P-loop_NTPase"/>
</dbReference>
<reference evidence="17 18" key="1">
    <citation type="submission" date="2024-02" db="EMBL/GenBank/DDBJ databases">
        <title>Chromosome-scale genome assembly of the rough periwinkle Littorina saxatilis.</title>
        <authorList>
            <person name="De Jode A."/>
            <person name="Faria R."/>
            <person name="Formenti G."/>
            <person name="Sims Y."/>
            <person name="Smith T.P."/>
            <person name="Tracey A."/>
            <person name="Wood J.M.D."/>
            <person name="Zagrodzka Z.B."/>
            <person name="Johannesson K."/>
            <person name="Butlin R.K."/>
            <person name="Leder E.H."/>
        </authorList>
    </citation>
    <scope>NUCLEOTIDE SEQUENCE [LARGE SCALE GENOMIC DNA]</scope>
    <source>
        <strain evidence="17">Snail1</strain>
        <tissue evidence="17">Muscle</tissue>
    </source>
</reference>
<keyword evidence="4 12" id="KW-0378">Hydrolase</keyword>
<dbReference type="GO" id="GO:0003743">
    <property type="term" value="F:translation initiation factor activity"/>
    <property type="evidence" value="ECO:0007669"/>
    <property type="project" value="UniProtKB-KW"/>
</dbReference>
<dbReference type="InterPro" id="IPR011545">
    <property type="entry name" value="DEAD/DEAH_box_helicase_dom"/>
</dbReference>
<comment type="catalytic activity">
    <reaction evidence="10">
        <text>ATP + H2O = ADP + phosphate + H(+)</text>
        <dbReference type="Rhea" id="RHEA:13065"/>
        <dbReference type="ChEBI" id="CHEBI:15377"/>
        <dbReference type="ChEBI" id="CHEBI:15378"/>
        <dbReference type="ChEBI" id="CHEBI:30616"/>
        <dbReference type="ChEBI" id="CHEBI:43474"/>
        <dbReference type="ChEBI" id="CHEBI:456216"/>
        <dbReference type="EC" id="3.6.4.13"/>
    </reaction>
</comment>
<dbReference type="InterPro" id="IPR001650">
    <property type="entry name" value="Helicase_C-like"/>
</dbReference>
<keyword evidence="18" id="KW-1185">Reference proteome</keyword>
<sequence length="473" mass="53842">MSGVGSHFDRDNRSPSPSERSRSERTDSPPREREKDARPPSERSHDQNGRDHEEGNSDKDWRGRDSSKPSQTKGPPPAEGEDYVAEAEGIIESNYDGICDSFDDMNLREVLLRGIYAYGFEKPSAIQQRAIIPCIMGRDVIAQAQSGTGKTATFSVAILEKIDLRVTKCQALVLAPTRELAQQIQKVMLALGDYMNAQCHACIGGTVVREDMRKLEAGVHIVVGTPGRVYDMINRRALDPSNIKMFVLDEADEMLSRGFKDQIYDVFRFMPSEIQVILLSATMPQDVLEVTHRFMREPVRILVKKEELTLEGIRQFYVQVEREDWKLDTLCDLYETLTITQAVIFCNTRRKVDWLTEKMHARDFTVSAMHGDMDQKERDVIMREFRSGSSRVLITTDLLARGIDVQQVSLVINYDLPANRENYIHRIGRGGRFGRKGVAINFVTSDDIRTLHDIEQFYNTTIEEMPMNVADLL</sequence>
<evidence type="ECO:0000259" key="16">
    <source>
        <dbReference type="PROSITE" id="PS51195"/>
    </source>
</evidence>
<dbReference type="InterPro" id="IPR014014">
    <property type="entry name" value="RNA_helicase_DEAD_Q_motif"/>
</dbReference>
<dbReference type="InterPro" id="IPR000629">
    <property type="entry name" value="RNA-helicase_DEAD-box_CS"/>
</dbReference>
<dbReference type="SMART" id="SM00490">
    <property type="entry name" value="HELICc"/>
    <property type="match status" value="1"/>
</dbReference>
<evidence type="ECO:0000256" key="5">
    <source>
        <dbReference type="ARBA" id="ARBA00022806"/>
    </source>
</evidence>
<dbReference type="GO" id="GO:0003724">
    <property type="term" value="F:RNA helicase activity"/>
    <property type="evidence" value="ECO:0007669"/>
    <property type="project" value="UniProtKB-EC"/>
</dbReference>
<evidence type="ECO:0000313" key="17">
    <source>
        <dbReference type="EMBL" id="KAK7090400.1"/>
    </source>
</evidence>
<dbReference type="CDD" id="cd18046">
    <property type="entry name" value="DEADc_EIF4AII_EIF4AI_DDX2"/>
    <property type="match status" value="1"/>
</dbReference>
<dbReference type="FunFam" id="3.40.50.300:FF:000031">
    <property type="entry name" value="Eukaryotic initiation factor 4A-III"/>
    <property type="match status" value="1"/>
</dbReference>
<evidence type="ECO:0000256" key="9">
    <source>
        <dbReference type="ARBA" id="ARBA00024352"/>
    </source>
</evidence>
<organism evidence="17 18">
    <name type="scientific">Littorina saxatilis</name>
    <dbReference type="NCBI Taxonomy" id="31220"/>
    <lineage>
        <taxon>Eukaryota</taxon>
        <taxon>Metazoa</taxon>
        <taxon>Spiralia</taxon>
        <taxon>Lophotrochozoa</taxon>
        <taxon>Mollusca</taxon>
        <taxon>Gastropoda</taxon>
        <taxon>Caenogastropoda</taxon>
        <taxon>Littorinimorpha</taxon>
        <taxon>Littorinoidea</taxon>
        <taxon>Littorinidae</taxon>
        <taxon>Littorina</taxon>
    </lineage>
</organism>
<evidence type="ECO:0000256" key="10">
    <source>
        <dbReference type="ARBA" id="ARBA00047984"/>
    </source>
</evidence>
<dbReference type="InterPro" id="IPR044728">
    <property type="entry name" value="EIF4A_DEADc"/>
</dbReference>
<dbReference type="SMART" id="SM00487">
    <property type="entry name" value="DEXDc"/>
    <property type="match status" value="1"/>
</dbReference>
<feature type="region of interest" description="Disordered" evidence="13">
    <location>
        <begin position="1"/>
        <end position="81"/>
    </location>
</feature>
<keyword evidence="6 12" id="KW-0067">ATP-binding</keyword>
<evidence type="ECO:0000256" key="11">
    <source>
        <dbReference type="PROSITE-ProRule" id="PRU00552"/>
    </source>
</evidence>
<evidence type="ECO:0000256" key="2">
    <source>
        <dbReference type="ARBA" id="ARBA00022540"/>
    </source>
</evidence>
<dbReference type="CDD" id="cd18787">
    <property type="entry name" value="SF2_C_DEAD"/>
    <property type="match status" value="1"/>
</dbReference>
<dbReference type="EC" id="3.6.4.13" evidence="1"/>
<dbReference type="AlphaFoldDB" id="A0AAN9AP84"/>
<evidence type="ECO:0000256" key="7">
    <source>
        <dbReference type="ARBA" id="ARBA00022884"/>
    </source>
</evidence>
<evidence type="ECO:0000256" key="6">
    <source>
        <dbReference type="ARBA" id="ARBA00022840"/>
    </source>
</evidence>
<dbReference type="GO" id="GO:0003723">
    <property type="term" value="F:RNA binding"/>
    <property type="evidence" value="ECO:0007669"/>
    <property type="project" value="UniProtKB-KW"/>
</dbReference>
<protein>
    <recommendedName>
        <fullName evidence="1">RNA helicase</fullName>
        <ecNumber evidence="1">3.6.4.13</ecNumber>
    </recommendedName>
</protein>
<evidence type="ECO:0000256" key="4">
    <source>
        <dbReference type="ARBA" id="ARBA00022801"/>
    </source>
</evidence>
<dbReference type="Pfam" id="PF00270">
    <property type="entry name" value="DEAD"/>
    <property type="match status" value="1"/>
</dbReference>
<feature type="short sequence motif" description="Q motif" evidence="11">
    <location>
        <begin position="100"/>
        <end position="128"/>
    </location>
</feature>
<dbReference type="PROSITE" id="PS51195">
    <property type="entry name" value="Q_MOTIF"/>
    <property type="match status" value="1"/>
</dbReference>
<name>A0AAN9AP84_9CAEN</name>
<evidence type="ECO:0000256" key="1">
    <source>
        <dbReference type="ARBA" id="ARBA00012552"/>
    </source>
</evidence>
<dbReference type="PANTHER" id="PTHR47958">
    <property type="entry name" value="ATP-DEPENDENT RNA HELICASE DBP3"/>
    <property type="match status" value="1"/>
</dbReference>
<feature type="domain" description="Helicase C-terminal" evidence="15">
    <location>
        <begin position="312"/>
        <end position="473"/>
    </location>
</feature>
<evidence type="ECO:0000256" key="8">
    <source>
        <dbReference type="ARBA" id="ARBA00022917"/>
    </source>
</evidence>
<keyword evidence="2" id="KW-0396">Initiation factor</keyword>
<feature type="domain" description="DEAD-box RNA helicase Q" evidence="16">
    <location>
        <begin position="100"/>
        <end position="128"/>
    </location>
</feature>
<dbReference type="EMBL" id="JBAMIC010000024">
    <property type="protein sequence ID" value="KAK7090400.1"/>
    <property type="molecule type" value="Genomic_DNA"/>
</dbReference>
<keyword evidence="8" id="KW-0648">Protein biosynthesis</keyword>
<keyword evidence="3 12" id="KW-0547">Nucleotide-binding</keyword>
<dbReference type="PROSITE" id="PS51194">
    <property type="entry name" value="HELICASE_CTER"/>
    <property type="match status" value="1"/>
</dbReference>
<dbReference type="Gene3D" id="3.40.50.300">
    <property type="entry name" value="P-loop containing nucleotide triphosphate hydrolases"/>
    <property type="match status" value="2"/>
</dbReference>
<dbReference type="Pfam" id="PF00271">
    <property type="entry name" value="Helicase_C"/>
    <property type="match status" value="1"/>
</dbReference>
<dbReference type="GO" id="GO:0016787">
    <property type="term" value="F:hydrolase activity"/>
    <property type="evidence" value="ECO:0007669"/>
    <property type="project" value="UniProtKB-KW"/>
</dbReference>
<evidence type="ECO:0000259" key="15">
    <source>
        <dbReference type="PROSITE" id="PS51194"/>
    </source>
</evidence>
<feature type="domain" description="Helicase ATP-binding" evidence="14">
    <location>
        <begin position="131"/>
        <end position="301"/>
    </location>
</feature>
<evidence type="ECO:0000313" key="18">
    <source>
        <dbReference type="Proteomes" id="UP001374579"/>
    </source>
</evidence>
<evidence type="ECO:0000256" key="3">
    <source>
        <dbReference type="ARBA" id="ARBA00022741"/>
    </source>
</evidence>